<reference evidence="7 8" key="1">
    <citation type="submission" date="2012-04" db="EMBL/GenBank/DDBJ databases">
        <title>The Genome Sequence of Afipia clevelandensis ATCC 49720.</title>
        <authorList>
            <consortium name="The Broad Institute Genome Sequencing Platform"/>
            <person name="Earl A."/>
            <person name="Ward D."/>
            <person name="Feldgarden M."/>
            <person name="Gevers D."/>
            <person name="Huys G."/>
            <person name="Walker B."/>
            <person name="Young S.K."/>
            <person name="Zeng Q."/>
            <person name="Gargeya S."/>
            <person name="Fitzgerald M."/>
            <person name="Haas B."/>
            <person name="Abouelleil A."/>
            <person name="Alvarado L."/>
            <person name="Arachchi H.M."/>
            <person name="Berlin A."/>
            <person name="Chapman S.B."/>
            <person name="Goldberg J."/>
            <person name="Griggs A."/>
            <person name="Gujja S."/>
            <person name="Hansen M."/>
            <person name="Howarth C."/>
            <person name="Imamovic A."/>
            <person name="Larimer J."/>
            <person name="McCowen C."/>
            <person name="Montmayeur A."/>
            <person name="Murphy C."/>
            <person name="Neiman D."/>
            <person name="Pearson M."/>
            <person name="Priest M."/>
            <person name="Roberts A."/>
            <person name="Saif S."/>
            <person name="Shea T."/>
            <person name="Sisk P."/>
            <person name="Sykes S."/>
            <person name="Wortman J."/>
            <person name="Nusbaum C."/>
            <person name="Birren B."/>
        </authorList>
    </citation>
    <scope>NUCLEOTIDE SEQUENCE [LARGE SCALE GENOMIC DNA]</scope>
    <source>
        <strain evidence="7 8">ATCC 49720</strain>
    </source>
</reference>
<dbReference type="FunFam" id="1.10.10.10:FF:000001">
    <property type="entry name" value="LysR family transcriptional regulator"/>
    <property type="match status" value="1"/>
</dbReference>
<dbReference type="Pfam" id="PF00126">
    <property type="entry name" value="HTH_1"/>
    <property type="match status" value="1"/>
</dbReference>
<evidence type="ECO:0000256" key="4">
    <source>
        <dbReference type="ARBA" id="ARBA00023125"/>
    </source>
</evidence>
<dbReference type="InterPro" id="IPR005119">
    <property type="entry name" value="LysR_subst-bd"/>
</dbReference>
<dbReference type="RefSeq" id="WP_002714971.1">
    <property type="nucleotide sequence ID" value="NZ_KB375281.1"/>
</dbReference>
<dbReference type="InterPro" id="IPR036390">
    <property type="entry name" value="WH_DNA-bd_sf"/>
</dbReference>
<dbReference type="EMBL" id="AGWY01000018">
    <property type="protein sequence ID" value="EKS31884.1"/>
    <property type="molecule type" value="Genomic_DNA"/>
</dbReference>
<comment type="caution">
    <text evidence="7">The sequence shown here is derived from an EMBL/GenBank/DDBJ whole genome shotgun (WGS) entry which is preliminary data.</text>
</comment>
<evidence type="ECO:0000313" key="7">
    <source>
        <dbReference type="EMBL" id="EKS31884.1"/>
    </source>
</evidence>
<proteinExistence type="inferred from homology"/>
<comment type="function">
    <text evidence="1">NodD regulates the expression of the nodABCFE genes which encode other nodulation proteins. NodD is also a negative regulator of its own expression. Binds flavonoids as inducers.</text>
</comment>
<dbReference type="OrthoDB" id="8129681at2"/>
<keyword evidence="3" id="KW-0805">Transcription regulation</keyword>
<dbReference type="PROSITE" id="PS50931">
    <property type="entry name" value="HTH_LYSR"/>
    <property type="match status" value="1"/>
</dbReference>
<dbReference type="PANTHER" id="PTHR30346">
    <property type="entry name" value="TRANSCRIPTIONAL DUAL REGULATOR HCAR-RELATED"/>
    <property type="match status" value="1"/>
</dbReference>
<gene>
    <name evidence="7" type="ORF">HMPREF9696_04105</name>
</gene>
<dbReference type="SUPFAM" id="SSF53850">
    <property type="entry name" value="Periplasmic binding protein-like II"/>
    <property type="match status" value="1"/>
</dbReference>
<dbReference type="GO" id="GO:0003677">
    <property type="term" value="F:DNA binding"/>
    <property type="evidence" value="ECO:0007669"/>
    <property type="project" value="UniProtKB-KW"/>
</dbReference>
<dbReference type="SUPFAM" id="SSF46785">
    <property type="entry name" value="Winged helix' DNA-binding domain"/>
    <property type="match status" value="1"/>
</dbReference>
<evidence type="ECO:0000256" key="1">
    <source>
        <dbReference type="ARBA" id="ARBA00003502"/>
    </source>
</evidence>
<dbReference type="PRINTS" id="PR00039">
    <property type="entry name" value="HTHLYSR"/>
</dbReference>
<dbReference type="GO" id="GO:0003700">
    <property type="term" value="F:DNA-binding transcription factor activity"/>
    <property type="evidence" value="ECO:0007669"/>
    <property type="project" value="InterPro"/>
</dbReference>
<dbReference type="PANTHER" id="PTHR30346:SF0">
    <property type="entry name" value="HCA OPERON TRANSCRIPTIONAL ACTIVATOR HCAR"/>
    <property type="match status" value="1"/>
</dbReference>
<name>K8NTT4_9BRAD</name>
<dbReference type="InterPro" id="IPR036388">
    <property type="entry name" value="WH-like_DNA-bd_sf"/>
</dbReference>
<dbReference type="PATRIC" id="fig|883079.3.peg.4189"/>
<dbReference type="AlphaFoldDB" id="K8NTT4"/>
<evidence type="ECO:0000256" key="2">
    <source>
        <dbReference type="ARBA" id="ARBA00009437"/>
    </source>
</evidence>
<sequence>MELRHLRYFIAVADAGSLTVAAEQKLHTSQPSLSRQIRDLEDEVGVQLMLRGPHGIELTTAGKAFLEHARMALVQSEAAKEAALRAAQSSNPSFALGFISGVEIGLLPNTERVLRKEYPGIEIRLSSDYSPVLAKSLMRRRLDAAFIRPEEHMDDLNYKQVRSDPLAVVCTSDHRFASQASVSLDDIAKETFLLPSKAAPALRRVVLESFSRAGIEIKSGYDVHNVVHAISMIASTCGVMLLPAYTKHYLPESLKMRPVAGAAPTLDLILAYHKANKSPVLKLLISKTGQLSETSPSRATRQSR</sequence>
<dbReference type="GO" id="GO:0032993">
    <property type="term" value="C:protein-DNA complex"/>
    <property type="evidence" value="ECO:0007669"/>
    <property type="project" value="TreeGrafter"/>
</dbReference>
<dbReference type="InterPro" id="IPR000847">
    <property type="entry name" value="LysR_HTH_N"/>
</dbReference>
<dbReference type="Proteomes" id="UP000001095">
    <property type="component" value="Unassembled WGS sequence"/>
</dbReference>
<keyword evidence="5" id="KW-0804">Transcription</keyword>
<dbReference type="HOGENOM" id="CLU_039613_6_4_5"/>
<evidence type="ECO:0000256" key="5">
    <source>
        <dbReference type="ARBA" id="ARBA00023163"/>
    </source>
</evidence>
<dbReference type="Gene3D" id="3.40.190.10">
    <property type="entry name" value="Periplasmic binding protein-like II"/>
    <property type="match status" value="2"/>
</dbReference>
<keyword evidence="8" id="KW-1185">Reference proteome</keyword>
<organism evidence="7 8">
    <name type="scientific">Afipia clevelandensis ATCC 49720</name>
    <dbReference type="NCBI Taxonomy" id="883079"/>
    <lineage>
        <taxon>Bacteria</taxon>
        <taxon>Pseudomonadati</taxon>
        <taxon>Pseudomonadota</taxon>
        <taxon>Alphaproteobacteria</taxon>
        <taxon>Hyphomicrobiales</taxon>
        <taxon>Nitrobacteraceae</taxon>
        <taxon>Afipia</taxon>
    </lineage>
</organism>
<dbReference type="Pfam" id="PF03466">
    <property type="entry name" value="LysR_substrate"/>
    <property type="match status" value="1"/>
</dbReference>
<evidence type="ECO:0000256" key="3">
    <source>
        <dbReference type="ARBA" id="ARBA00023015"/>
    </source>
</evidence>
<evidence type="ECO:0000313" key="8">
    <source>
        <dbReference type="Proteomes" id="UP000001095"/>
    </source>
</evidence>
<dbReference type="Gene3D" id="1.10.10.10">
    <property type="entry name" value="Winged helix-like DNA-binding domain superfamily/Winged helix DNA-binding domain"/>
    <property type="match status" value="1"/>
</dbReference>
<evidence type="ECO:0000259" key="6">
    <source>
        <dbReference type="PROSITE" id="PS50931"/>
    </source>
</evidence>
<feature type="domain" description="HTH lysR-type" evidence="6">
    <location>
        <begin position="1"/>
        <end position="59"/>
    </location>
</feature>
<comment type="similarity">
    <text evidence="2">Belongs to the LysR transcriptional regulatory family.</text>
</comment>
<keyword evidence="4" id="KW-0238">DNA-binding</keyword>
<accession>K8NTT4</accession>
<protein>
    <recommendedName>
        <fullName evidence="6">HTH lysR-type domain-containing protein</fullName>
    </recommendedName>
</protein>